<reference evidence="2 3" key="1">
    <citation type="journal article" date="2018" name="Gigascience">
        <title>Genomes of trombidid mites reveal novel predicted allergens and laterally-transferred genes associated with secondary metabolism.</title>
        <authorList>
            <person name="Dong X."/>
            <person name="Chaisiri K."/>
            <person name="Xia D."/>
            <person name="Armstrong S.D."/>
            <person name="Fang Y."/>
            <person name="Donnelly M.J."/>
            <person name="Kadowaki T."/>
            <person name="McGarry J.W."/>
            <person name="Darby A.C."/>
            <person name="Makepeace B.L."/>
        </authorList>
    </citation>
    <scope>NUCLEOTIDE SEQUENCE [LARGE SCALE GENOMIC DNA]</scope>
    <source>
        <strain evidence="2">UoL-WK</strain>
    </source>
</reference>
<dbReference type="Gene3D" id="1.10.10.750">
    <property type="entry name" value="Ypt/Rab-GAP domain of gyp1p, domain 1"/>
    <property type="match status" value="1"/>
</dbReference>
<dbReference type="GO" id="GO:0005773">
    <property type="term" value="C:vacuole"/>
    <property type="evidence" value="ECO:0007669"/>
    <property type="project" value="UniProtKB-ARBA"/>
</dbReference>
<dbReference type="FunFam" id="1.10.472.80:FF:000006">
    <property type="entry name" value="TBC1 domain family member 14"/>
    <property type="match status" value="1"/>
</dbReference>
<dbReference type="STRING" id="1965070.A0A443QGQ9"/>
<dbReference type="PROSITE" id="PS50086">
    <property type="entry name" value="TBC_RABGAP"/>
    <property type="match status" value="1"/>
</dbReference>
<dbReference type="InterPro" id="IPR000195">
    <property type="entry name" value="Rab-GAP-TBC_dom"/>
</dbReference>
<protein>
    <submittedName>
        <fullName evidence="2">TBC1 domain family member 14-like protein</fullName>
    </submittedName>
</protein>
<gene>
    <name evidence="2" type="ORF">B4U79_11526</name>
</gene>
<evidence type="ECO:0000259" key="1">
    <source>
        <dbReference type="PROSITE" id="PS50086"/>
    </source>
</evidence>
<dbReference type="PANTHER" id="PTHR47219:SF15">
    <property type="entry name" value="TBC1 DOMAIN FAMILY MEMBER 12 ISOFORM X1"/>
    <property type="match status" value="1"/>
</dbReference>
<dbReference type="Proteomes" id="UP000285301">
    <property type="component" value="Unassembled WGS sequence"/>
</dbReference>
<dbReference type="GO" id="GO:0031410">
    <property type="term" value="C:cytoplasmic vesicle"/>
    <property type="evidence" value="ECO:0007669"/>
    <property type="project" value="UniProtKB-ARBA"/>
</dbReference>
<organism evidence="2 3">
    <name type="scientific">Dinothrombium tinctorium</name>
    <dbReference type="NCBI Taxonomy" id="1965070"/>
    <lineage>
        <taxon>Eukaryota</taxon>
        <taxon>Metazoa</taxon>
        <taxon>Ecdysozoa</taxon>
        <taxon>Arthropoda</taxon>
        <taxon>Chelicerata</taxon>
        <taxon>Arachnida</taxon>
        <taxon>Acari</taxon>
        <taxon>Acariformes</taxon>
        <taxon>Trombidiformes</taxon>
        <taxon>Prostigmata</taxon>
        <taxon>Anystina</taxon>
        <taxon>Parasitengona</taxon>
        <taxon>Trombidioidea</taxon>
        <taxon>Trombidiidae</taxon>
        <taxon>Dinothrombium</taxon>
    </lineage>
</organism>
<dbReference type="Gene3D" id="1.10.8.270">
    <property type="entry name" value="putative rabgap domain of human tbc1 domain family member 14 like domains"/>
    <property type="match status" value="1"/>
</dbReference>
<dbReference type="Gene3D" id="1.10.472.80">
    <property type="entry name" value="Ypt/Rab-GAP domain of gyp1p, domain 3"/>
    <property type="match status" value="1"/>
</dbReference>
<evidence type="ECO:0000313" key="2">
    <source>
        <dbReference type="EMBL" id="RWS02176.1"/>
    </source>
</evidence>
<dbReference type="GO" id="GO:0005096">
    <property type="term" value="F:GTPase activator activity"/>
    <property type="evidence" value="ECO:0007669"/>
    <property type="project" value="TreeGrafter"/>
</dbReference>
<name>A0A443QGQ9_9ACAR</name>
<dbReference type="GO" id="GO:0016192">
    <property type="term" value="P:vesicle-mediated transport"/>
    <property type="evidence" value="ECO:0007669"/>
    <property type="project" value="UniProtKB-ARBA"/>
</dbReference>
<dbReference type="FunFam" id="1.10.8.270:FF:000063">
    <property type="entry name" value="TBC1 domain family member"/>
    <property type="match status" value="1"/>
</dbReference>
<dbReference type="AlphaFoldDB" id="A0A443QGQ9"/>
<dbReference type="GO" id="GO:0031267">
    <property type="term" value="F:small GTPase binding"/>
    <property type="evidence" value="ECO:0007669"/>
    <property type="project" value="TreeGrafter"/>
</dbReference>
<dbReference type="PANTHER" id="PTHR47219">
    <property type="entry name" value="RAB GTPASE-ACTIVATING PROTEIN 1-LIKE"/>
    <property type="match status" value="1"/>
</dbReference>
<dbReference type="EMBL" id="NCKU01008052">
    <property type="protein sequence ID" value="RWS02176.1"/>
    <property type="molecule type" value="Genomic_DNA"/>
</dbReference>
<comment type="caution">
    <text evidence="2">The sequence shown here is derived from an EMBL/GenBank/DDBJ whole genome shotgun (WGS) entry which is preliminary data.</text>
</comment>
<sequence>MLADAVNAGVDFGCNKNEPKQNGCDVSKVDIQSSCKVPKTKNGIVFPINELVNPTIDAVLNQVPLIYDPITKQLLLQSEFDELRLNSERNGCTKNLVLIDDHPKEKEFIHERKLDENGTQIVSNNDNLDVNNKDVVEKTQIDVDAPQNETSSNVFDDSDIESSPLPFLSSVYKPKKSSLSATFASASYSLSSSLHNVLNRLKKKNGINNETFATSTTALILENRPPHLPAKSIDEEVKHKHEYEEMVKEAKRKEAKDAKTLRKITNKRKKEEDRVIELIKVWQKDLLPNWSQVKNTKKVHDIWWVGIPPSIREKVWKLAIGNDLNLTHELYEICVSRSREKVWTFLTSEGESVADVIKLDVSRTFPHLGLFQENGPYHETLSQLLGAYVCYRPDISYVQGMSFLAGMLLLNMEVSDAFICLANLLNNQILMSFYRVDPTFMNAYYSTYQVFFRENLPLLYKHFADQQLTPDLYLMDWVYSLFSRSLPLDVSTHVWDLILRDGEEFIFRVALGILDMYKDILIKFDFINLAQYLTKLPDEIDSQSLFTSVAAIKMVVGNEKLTFNQVLSSFINSKV</sequence>
<dbReference type="OrthoDB" id="294251at2759"/>
<dbReference type="SUPFAM" id="SSF47923">
    <property type="entry name" value="Ypt/Rab-GAP domain of gyp1p"/>
    <property type="match status" value="2"/>
</dbReference>
<dbReference type="InterPro" id="IPR035969">
    <property type="entry name" value="Rab-GAP_TBC_sf"/>
</dbReference>
<feature type="domain" description="Rab-GAP TBC" evidence="1">
    <location>
        <begin position="306"/>
        <end position="502"/>
    </location>
</feature>
<evidence type="ECO:0000313" key="3">
    <source>
        <dbReference type="Proteomes" id="UP000285301"/>
    </source>
</evidence>
<dbReference type="Pfam" id="PF00566">
    <property type="entry name" value="RabGAP-TBC"/>
    <property type="match status" value="1"/>
</dbReference>
<proteinExistence type="predicted"/>
<dbReference type="InterPro" id="IPR050302">
    <property type="entry name" value="Rab_GAP_TBC_domain"/>
</dbReference>
<accession>A0A443QGQ9</accession>
<keyword evidence="3" id="KW-1185">Reference proteome</keyword>
<dbReference type="SMART" id="SM00164">
    <property type="entry name" value="TBC"/>
    <property type="match status" value="1"/>
</dbReference>